<dbReference type="Pfam" id="PF13715">
    <property type="entry name" value="CarbopepD_reg_2"/>
    <property type="match status" value="1"/>
</dbReference>
<accession>A0A1Y2PG10</accession>
<organism evidence="1 2">
    <name type="scientific">Tenacibaculum holothuriorum</name>
    <dbReference type="NCBI Taxonomy" id="1635173"/>
    <lineage>
        <taxon>Bacteria</taxon>
        <taxon>Pseudomonadati</taxon>
        <taxon>Bacteroidota</taxon>
        <taxon>Flavobacteriia</taxon>
        <taxon>Flavobacteriales</taxon>
        <taxon>Flavobacteriaceae</taxon>
        <taxon>Tenacibaculum</taxon>
    </lineage>
</organism>
<gene>
    <name evidence="1" type="ORF">WH52_01955</name>
</gene>
<evidence type="ECO:0000313" key="2">
    <source>
        <dbReference type="Proteomes" id="UP000194221"/>
    </source>
</evidence>
<dbReference type="RefSeq" id="WP_158091345.1">
    <property type="nucleotide sequence ID" value="NZ_LAPZ01000001.1"/>
</dbReference>
<dbReference type="InterPro" id="IPR008969">
    <property type="entry name" value="CarboxyPept-like_regulatory"/>
</dbReference>
<evidence type="ECO:0000313" key="1">
    <source>
        <dbReference type="EMBL" id="OSY89422.1"/>
    </source>
</evidence>
<dbReference type="SUPFAM" id="SSF49464">
    <property type="entry name" value="Carboxypeptidase regulatory domain-like"/>
    <property type="match status" value="1"/>
</dbReference>
<keyword evidence="2" id="KW-1185">Reference proteome</keyword>
<dbReference type="Proteomes" id="UP000194221">
    <property type="component" value="Unassembled WGS sequence"/>
</dbReference>
<dbReference type="STRING" id="1635173.WH52_01955"/>
<evidence type="ECO:0008006" key="3">
    <source>
        <dbReference type="Google" id="ProtNLM"/>
    </source>
</evidence>
<dbReference type="EMBL" id="LAPZ01000001">
    <property type="protein sequence ID" value="OSY89422.1"/>
    <property type="molecule type" value="Genomic_DNA"/>
</dbReference>
<proteinExistence type="predicted"/>
<sequence>MKYLSFIILLISLNSISQTKRIYLYGELYDKVDAVVNAHIINLTTKQGTYSNENGEFRIYAKANDSLQISSVGYKTKILHVKVTDFGIAKNRIELLKENYTLDEVEVGKNNLIGSIYSDSKLVKDKKLINAETLKLPFAGSKKLTPAERRLHTARGGGFKLSTIVSLDLIINSISGRIKKLKKLKELETTENRTKQIESRFALHIEKDFKILKSDIHRFISYCTSDEEFNRVYYAGEIDMIQFLKKKADEFKKLNPKNY</sequence>
<dbReference type="AlphaFoldDB" id="A0A1Y2PG10"/>
<reference evidence="1 2" key="1">
    <citation type="submission" date="2015-03" db="EMBL/GenBank/DDBJ databases">
        <title>Genome sequence of Tenacibaculum sp. S2-2, isolated from intestinal microbiota of sea cucumber, Apostichopus japonicas.</title>
        <authorList>
            <person name="Shao Z."/>
            <person name="Wang L."/>
            <person name="Li X."/>
        </authorList>
    </citation>
    <scope>NUCLEOTIDE SEQUENCE [LARGE SCALE GENOMIC DNA]</scope>
    <source>
        <strain evidence="1 2">S2-2</strain>
    </source>
</reference>
<comment type="caution">
    <text evidence="1">The sequence shown here is derived from an EMBL/GenBank/DDBJ whole genome shotgun (WGS) entry which is preliminary data.</text>
</comment>
<dbReference type="InParanoid" id="A0A1Y2PG10"/>
<name>A0A1Y2PG10_9FLAO</name>
<dbReference type="OrthoDB" id="1417583at2"/>
<protein>
    <recommendedName>
        <fullName evidence="3">Carboxypeptidase-like regulatory domain-containing protein</fullName>
    </recommendedName>
</protein>